<organism evidence="1 2">
    <name type="scientific">Candidatus Azambacteria bacterium RIFCSPLOWO2_01_FULL_46_25</name>
    <dbReference type="NCBI Taxonomy" id="1797298"/>
    <lineage>
        <taxon>Bacteria</taxon>
        <taxon>Candidatus Azamiibacteriota</taxon>
    </lineage>
</organism>
<proteinExistence type="predicted"/>
<comment type="caution">
    <text evidence="1">The sequence shown here is derived from an EMBL/GenBank/DDBJ whole genome shotgun (WGS) entry which is preliminary data.</text>
</comment>
<protein>
    <submittedName>
        <fullName evidence="1">Uncharacterized protein</fullName>
    </submittedName>
</protein>
<gene>
    <name evidence="1" type="ORF">A2988_04955</name>
</gene>
<name>A0A1F5BW34_9BACT</name>
<dbReference type="Proteomes" id="UP000176650">
    <property type="component" value="Unassembled WGS sequence"/>
</dbReference>
<evidence type="ECO:0000313" key="1">
    <source>
        <dbReference type="EMBL" id="OGD34810.1"/>
    </source>
</evidence>
<evidence type="ECO:0000313" key="2">
    <source>
        <dbReference type="Proteomes" id="UP000176650"/>
    </source>
</evidence>
<accession>A0A1F5BW34</accession>
<sequence>MNKREREIRRILVGVWQRTISDEQAVQQLTAIKAEITAQFKKKFLEIVHNVRIRDMNVTQAEKELCR</sequence>
<reference evidence="1 2" key="1">
    <citation type="journal article" date="2016" name="Nat. Commun.">
        <title>Thousands of microbial genomes shed light on interconnected biogeochemical processes in an aquifer system.</title>
        <authorList>
            <person name="Anantharaman K."/>
            <person name="Brown C.T."/>
            <person name="Hug L.A."/>
            <person name="Sharon I."/>
            <person name="Castelle C.J."/>
            <person name="Probst A.J."/>
            <person name="Thomas B.C."/>
            <person name="Singh A."/>
            <person name="Wilkins M.J."/>
            <person name="Karaoz U."/>
            <person name="Brodie E.L."/>
            <person name="Williams K.H."/>
            <person name="Hubbard S.S."/>
            <person name="Banfield J.F."/>
        </authorList>
    </citation>
    <scope>NUCLEOTIDE SEQUENCE [LARGE SCALE GENOMIC DNA]</scope>
</reference>
<dbReference type="AlphaFoldDB" id="A0A1F5BW34"/>
<dbReference type="EMBL" id="MEYS01000001">
    <property type="protein sequence ID" value="OGD34810.1"/>
    <property type="molecule type" value="Genomic_DNA"/>
</dbReference>